<evidence type="ECO:0000313" key="7">
    <source>
        <dbReference type="Proteomes" id="UP000284057"/>
    </source>
</evidence>
<dbReference type="EMBL" id="QUAL01000037">
    <property type="protein sequence ID" value="RIQ34067.1"/>
    <property type="molecule type" value="Genomic_DNA"/>
</dbReference>
<accession>A0A418KW46</accession>
<dbReference type="GO" id="GO:0008726">
    <property type="term" value="F:alkanesulfonate monooxygenase activity"/>
    <property type="evidence" value="ECO:0007669"/>
    <property type="project" value="TreeGrafter"/>
</dbReference>
<evidence type="ECO:0000256" key="3">
    <source>
        <dbReference type="ARBA" id="ARBA00023002"/>
    </source>
</evidence>
<feature type="domain" description="Luciferase-like" evidence="5">
    <location>
        <begin position="12"/>
        <end position="299"/>
    </location>
</feature>
<name>A0A418KW46_9ACTN</name>
<protein>
    <submittedName>
        <fullName evidence="6">LLM class flavin-dependent oxidoreductase</fullName>
    </submittedName>
</protein>
<evidence type="ECO:0000313" key="6">
    <source>
        <dbReference type="EMBL" id="RIQ34067.1"/>
    </source>
</evidence>
<evidence type="ECO:0000256" key="4">
    <source>
        <dbReference type="ARBA" id="ARBA00023033"/>
    </source>
</evidence>
<dbReference type="SUPFAM" id="SSF51679">
    <property type="entry name" value="Bacterial luciferase-like"/>
    <property type="match status" value="1"/>
</dbReference>
<dbReference type="GO" id="GO:0046306">
    <property type="term" value="P:alkanesulfonate catabolic process"/>
    <property type="evidence" value="ECO:0007669"/>
    <property type="project" value="TreeGrafter"/>
</dbReference>
<dbReference type="OrthoDB" id="3813791at2"/>
<dbReference type="Pfam" id="PF00296">
    <property type="entry name" value="Bac_luciferase"/>
    <property type="match status" value="1"/>
</dbReference>
<evidence type="ECO:0000259" key="5">
    <source>
        <dbReference type="Pfam" id="PF00296"/>
    </source>
</evidence>
<reference evidence="6 7" key="1">
    <citation type="submission" date="2018-09" db="EMBL/GenBank/DDBJ databases">
        <title>Isolation, diversity and antifungal activity of actinobacteria from wheat.</title>
        <authorList>
            <person name="Han C."/>
        </authorList>
    </citation>
    <scope>NUCLEOTIDE SEQUENCE [LARGE SCALE GENOMIC DNA]</scope>
    <source>
        <strain evidence="6 7">NEAU-YY265</strain>
    </source>
</reference>
<dbReference type="RefSeq" id="WP_119658760.1">
    <property type="nucleotide sequence ID" value="NZ_QUAL01000037.1"/>
</dbReference>
<organism evidence="6 7">
    <name type="scientific">Jiangella rhizosphaerae</name>
    <dbReference type="NCBI Taxonomy" id="2293569"/>
    <lineage>
        <taxon>Bacteria</taxon>
        <taxon>Bacillati</taxon>
        <taxon>Actinomycetota</taxon>
        <taxon>Actinomycetes</taxon>
        <taxon>Jiangellales</taxon>
        <taxon>Jiangellaceae</taxon>
        <taxon>Jiangella</taxon>
    </lineage>
</organism>
<dbReference type="InterPro" id="IPR050172">
    <property type="entry name" value="SsuD_RutA_monooxygenase"/>
</dbReference>
<comment type="caution">
    <text evidence="6">The sequence shown here is derived from an EMBL/GenBank/DDBJ whole genome shotgun (WGS) entry which is preliminary data.</text>
</comment>
<dbReference type="InterPro" id="IPR011251">
    <property type="entry name" value="Luciferase-like_dom"/>
</dbReference>
<dbReference type="PANTHER" id="PTHR42847:SF4">
    <property type="entry name" value="ALKANESULFONATE MONOOXYGENASE-RELATED"/>
    <property type="match status" value="1"/>
</dbReference>
<keyword evidence="1" id="KW-0285">Flavoprotein</keyword>
<gene>
    <name evidence="6" type="ORF">DY240_04485</name>
</gene>
<evidence type="ECO:0000256" key="1">
    <source>
        <dbReference type="ARBA" id="ARBA00022630"/>
    </source>
</evidence>
<keyword evidence="7" id="KW-1185">Reference proteome</keyword>
<sequence length="326" mass="35731">MDRRVATGLILPNRGPMIGATTVPELLDLAAAADASGWDSVWVGDSILAKPRVEALVMLSAIAVRTTRVSLGAACLASTPLRDPILLAHQWASLDHLSGGRTIFVACQGGGPGMGEFDNELANFGVERSSRPRRVEEAIEILRRLWSEDDVDYDGRFASLRGVTIRPRPAQQRIPVWIAANPDLSKARNVATAFGRVARYADGWQVTHTRAADVARAREIIQEHADAIGRTLPAGFEVCVCMNICVDDEREKAFAEAKRFLDAHSRTSYTREFLETWVAAGPPETCAQTLRDYIDAGATSILLRISSFDQRGQFERITESVLPHLP</sequence>
<keyword evidence="3" id="KW-0560">Oxidoreductase</keyword>
<keyword evidence="4" id="KW-0503">Monooxygenase</keyword>
<dbReference type="AlphaFoldDB" id="A0A418KW46"/>
<dbReference type="InterPro" id="IPR036661">
    <property type="entry name" value="Luciferase-like_sf"/>
</dbReference>
<keyword evidence="2" id="KW-0288">FMN</keyword>
<dbReference type="Proteomes" id="UP000284057">
    <property type="component" value="Unassembled WGS sequence"/>
</dbReference>
<evidence type="ECO:0000256" key="2">
    <source>
        <dbReference type="ARBA" id="ARBA00022643"/>
    </source>
</evidence>
<proteinExistence type="predicted"/>
<dbReference type="Gene3D" id="3.20.20.30">
    <property type="entry name" value="Luciferase-like domain"/>
    <property type="match status" value="1"/>
</dbReference>
<dbReference type="PANTHER" id="PTHR42847">
    <property type="entry name" value="ALKANESULFONATE MONOOXYGENASE"/>
    <property type="match status" value="1"/>
</dbReference>